<gene>
    <name evidence="9" type="ORF">KSP39_PZI002907</name>
</gene>
<sequence length="224" mass="25828">MAAEKELVKLLDFWASPFGQRCRIALAEKGVEYESKEENLSEKSQLLLKYNPIHKKIPVLLHAGRPVCESLIIIQYIDEVWPGNAAILPSDPYARAQARFWADYVDKKVYDSGFRLWKLNGEEEQREAKKEFIQIMKILEEELGDKKYFGGETFGLVDIALVPFTSLFYSYEVYSGLNVERECPKIAEWGKRCMERESVAKTLQDPVKICEFAGIFMKKIRAAD</sequence>
<dbReference type="PROSITE" id="PS50404">
    <property type="entry name" value="GST_NTER"/>
    <property type="match status" value="1"/>
</dbReference>
<dbReference type="InterPro" id="IPR004045">
    <property type="entry name" value="Glutathione_S-Trfase_N"/>
</dbReference>
<feature type="domain" description="GST C-terminal" evidence="8">
    <location>
        <begin position="91"/>
        <end position="216"/>
    </location>
</feature>
<dbReference type="InterPro" id="IPR040079">
    <property type="entry name" value="Glutathione_S-Trfase"/>
</dbReference>
<evidence type="ECO:0000313" key="9">
    <source>
        <dbReference type="EMBL" id="KAK8954071.1"/>
    </source>
</evidence>
<evidence type="ECO:0000313" key="10">
    <source>
        <dbReference type="Proteomes" id="UP001418222"/>
    </source>
</evidence>
<dbReference type="InterPro" id="IPR036249">
    <property type="entry name" value="Thioredoxin-like_sf"/>
</dbReference>
<dbReference type="InterPro" id="IPR045074">
    <property type="entry name" value="GST_C_Tau"/>
</dbReference>
<evidence type="ECO:0000256" key="3">
    <source>
        <dbReference type="ARBA" id="ARBA00022679"/>
    </source>
</evidence>
<accession>A0AAP0GDV0</accession>
<dbReference type="Gene3D" id="3.40.30.10">
    <property type="entry name" value="Glutaredoxin"/>
    <property type="match status" value="1"/>
</dbReference>
<feature type="domain" description="GST N-terminal" evidence="7">
    <location>
        <begin position="6"/>
        <end position="85"/>
    </location>
</feature>
<evidence type="ECO:0000256" key="1">
    <source>
        <dbReference type="ARBA" id="ARBA00003701"/>
    </source>
</evidence>
<dbReference type="InterPro" id="IPR010987">
    <property type="entry name" value="Glutathione-S-Trfase_C-like"/>
</dbReference>
<comment type="caution">
    <text evidence="9">The sequence shown here is derived from an EMBL/GenBank/DDBJ whole genome shotgun (WGS) entry which is preliminary data.</text>
</comment>
<dbReference type="Gene3D" id="1.20.1050.10">
    <property type="match status" value="1"/>
</dbReference>
<keyword evidence="10" id="KW-1185">Reference proteome</keyword>
<dbReference type="EC" id="2.5.1.18" evidence="2"/>
<evidence type="ECO:0000256" key="5">
    <source>
        <dbReference type="ARBA" id="ARBA00074965"/>
    </source>
</evidence>
<protein>
    <recommendedName>
        <fullName evidence="5">Probable glutathione S-transferase GSTU1</fullName>
        <ecNumber evidence="2">2.5.1.18</ecNumber>
    </recommendedName>
</protein>
<comment type="catalytic activity">
    <reaction evidence="4">
        <text>RX + glutathione = an S-substituted glutathione + a halide anion + H(+)</text>
        <dbReference type="Rhea" id="RHEA:16437"/>
        <dbReference type="ChEBI" id="CHEBI:15378"/>
        <dbReference type="ChEBI" id="CHEBI:16042"/>
        <dbReference type="ChEBI" id="CHEBI:17792"/>
        <dbReference type="ChEBI" id="CHEBI:57925"/>
        <dbReference type="ChEBI" id="CHEBI:90779"/>
        <dbReference type="EC" id="2.5.1.18"/>
    </reaction>
</comment>
<evidence type="ECO:0000259" key="7">
    <source>
        <dbReference type="PROSITE" id="PS50404"/>
    </source>
</evidence>
<keyword evidence="3" id="KW-0808">Transferase</keyword>
<dbReference type="InterPro" id="IPR036282">
    <property type="entry name" value="Glutathione-S-Trfase_C_sf"/>
</dbReference>
<dbReference type="Proteomes" id="UP001418222">
    <property type="component" value="Unassembled WGS sequence"/>
</dbReference>
<dbReference type="SFLD" id="SFLDG00358">
    <property type="entry name" value="Main_(cytGST)"/>
    <property type="match status" value="1"/>
</dbReference>
<name>A0AAP0GDV0_9ASPA</name>
<dbReference type="SFLD" id="SFLDG01152">
    <property type="entry name" value="Main.3:_Omega-_and_Tau-like"/>
    <property type="match status" value="1"/>
</dbReference>
<dbReference type="PROSITE" id="PS50405">
    <property type="entry name" value="GST_CTER"/>
    <property type="match status" value="1"/>
</dbReference>
<dbReference type="Pfam" id="PF00043">
    <property type="entry name" value="GST_C"/>
    <property type="match status" value="1"/>
</dbReference>
<dbReference type="SUPFAM" id="SSF47616">
    <property type="entry name" value="GST C-terminal domain-like"/>
    <property type="match status" value="1"/>
</dbReference>
<dbReference type="GO" id="GO:0006749">
    <property type="term" value="P:glutathione metabolic process"/>
    <property type="evidence" value="ECO:0007669"/>
    <property type="project" value="InterPro"/>
</dbReference>
<dbReference type="FunFam" id="1.20.1050.10:FF:000018">
    <property type="entry name" value="Glutathione S-transferase U20"/>
    <property type="match status" value="1"/>
</dbReference>
<dbReference type="AlphaFoldDB" id="A0AAP0GDV0"/>
<dbReference type="FunFam" id="3.40.30.10:FF:000014">
    <property type="entry name" value="Tau class glutathione S-transferase"/>
    <property type="match status" value="1"/>
</dbReference>
<comment type="similarity">
    <text evidence="6">Belongs to the GST superfamily.</text>
</comment>
<reference evidence="9 10" key="1">
    <citation type="journal article" date="2022" name="Nat. Plants">
        <title>Genomes of leafy and leafless Platanthera orchids illuminate the evolution of mycoheterotrophy.</title>
        <authorList>
            <person name="Li M.H."/>
            <person name="Liu K.W."/>
            <person name="Li Z."/>
            <person name="Lu H.C."/>
            <person name="Ye Q.L."/>
            <person name="Zhang D."/>
            <person name="Wang J.Y."/>
            <person name="Li Y.F."/>
            <person name="Zhong Z.M."/>
            <person name="Liu X."/>
            <person name="Yu X."/>
            <person name="Liu D.K."/>
            <person name="Tu X.D."/>
            <person name="Liu B."/>
            <person name="Hao Y."/>
            <person name="Liao X.Y."/>
            <person name="Jiang Y.T."/>
            <person name="Sun W.H."/>
            <person name="Chen J."/>
            <person name="Chen Y.Q."/>
            <person name="Ai Y."/>
            <person name="Zhai J.W."/>
            <person name="Wu S.S."/>
            <person name="Zhou Z."/>
            <person name="Hsiao Y.Y."/>
            <person name="Wu W.L."/>
            <person name="Chen Y.Y."/>
            <person name="Lin Y.F."/>
            <person name="Hsu J.L."/>
            <person name="Li C.Y."/>
            <person name="Wang Z.W."/>
            <person name="Zhao X."/>
            <person name="Zhong W.Y."/>
            <person name="Ma X.K."/>
            <person name="Ma L."/>
            <person name="Huang J."/>
            <person name="Chen G.Z."/>
            <person name="Huang M.Z."/>
            <person name="Huang L."/>
            <person name="Peng D.H."/>
            <person name="Luo Y.B."/>
            <person name="Zou S.Q."/>
            <person name="Chen S.P."/>
            <person name="Lan S."/>
            <person name="Tsai W.C."/>
            <person name="Van de Peer Y."/>
            <person name="Liu Z.J."/>
        </authorList>
    </citation>
    <scope>NUCLEOTIDE SEQUENCE [LARGE SCALE GENOMIC DNA]</scope>
    <source>
        <strain evidence="9">Lor287</strain>
    </source>
</reference>
<dbReference type="SFLD" id="SFLDS00019">
    <property type="entry name" value="Glutathione_Transferase_(cytos"/>
    <property type="match status" value="1"/>
</dbReference>
<dbReference type="GO" id="GO:0005737">
    <property type="term" value="C:cytoplasm"/>
    <property type="evidence" value="ECO:0007669"/>
    <property type="project" value="TreeGrafter"/>
</dbReference>
<organism evidence="9 10">
    <name type="scientific">Platanthera zijinensis</name>
    <dbReference type="NCBI Taxonomy" id="2320716"/>
    <lineage>
        <taxon>Eukaryota</taxon>
        <taxon>Viridiplantae</taxon>
        <taxon>Streptophyta</taxon>
        <taxon>Embryophyta</taxon>
        <taxon>Tracheophyta</taxon>
        <taxon>Spermatophyta</taxon>
        <taxon>Magnoliopsida</taxon>
        <taxon>Liliopsida</taxon>
        <taxon>Asparagales</taxon>
        <taxon>Orchidaceae</taxon>
        <taxon>Orchidoideae</taxon>
        <taxon>Orchideae</taxon>
        <taxon>Orchidinae</taxon>
        <taxon>Platanthera</taxon>
    </lineage>
</organism>
<dbReference type="SUPFAM" id="SSF52833">
    <property type="entry name" value="Thioredoxin-like"/>
    <property type="match status" value="1"/>
</dbReference>
<dbReference type="PANTHER" id="PTHR11260:SF781">
    <property type="entry name" value="GLUTATHIONE S-TRANSFERASE U19"/>
    <property type="match status" value="1"/>
</dbReference>
<comment type="function">
    <text evidence="1">Conjugation of reduced glutathione to a wide number of exogenous and endogenous hydrophobic electrophiles.</text>
</comment>
<evidence type="ECO:0000256" key="4">
    <source>
        <dbReference type="ARBA" id="ARBA00047960"/>
    </source>
</evidence>
<dbReference type="InterPro" id="IPR045073">
    <property type="entry name" value="Omega/Tau-like"/>
</dbReference>
<dbReference type="Pfam" id="PF02798">
    <property type="entry name" value="GST_N"/>
    <property type="match status" value="1"/>
</dbReference>
<dbReference type="CDD" id="cd03185">
    <property type="entry name" value="GST_C_Tau"/>
    <property type="match status" value="1"/>
</dbReference>
<dbReference type="GO" id="GO:0004364">
    <property type="term" value="F:glutathione transferase activity"/>
    <property type="evidence" value="ECO:0007669"/>
    <property type="project" value="UniProtKB-EC"/>
</dbReference>
<evidence type="ECO:0000256" key="6">
    <source>
        <dbReference type="RuleBase" id="RU003494"/>
    </source>
</evidence>
<evidence type="ECO:0000256" key="2">
    <source>
        <dbReference type="ARBA" id="ARBA00012452"/>
    </source>
</evidence>
<dbReference type="CDD" id="cd03058">
    <property type="entry name" value="GST_N_Tau"/>
    <property type="match status" value="1"/>
</dbReference>
<dbReference type="EMBL" id="JBBWWQ010000002">
    <property type="protein sequence ID" value="KAK8954071.1"/>
    <property type="molecule type" value="Genomic_DNA"/>
</dbReference>
<evidence type="ECO:0000259" key="8">
    <source>
        <dbReference type="PROSITE" id="PS50405"/>
    </source>
</evidence>
<dbReference type="PANTHER" id="PTHR11260">
    <property type="entry name" value="GLUTATHIONE S-TRANSFERASE, GST, SUPERFAMILY, GST DOMAIN CONTAINING"/>
    <property type="match status" value="1"/>
</dbReference>
<proteinExistence type="inferred from homology"/>
<dbReference type="InterPro" id="IPR004046">
    <property type="entry name" value="GST_C"/>
</dbReference>